<name>A0A6C0IM55_9ZZZZ</name>
<feature type="region of interest" description="Disordered" evidence="1">
    <location>
        <begin position="93"/>
        <end position="118"/>
    </location>
</feature>
<proteinExistence type="predicted"/>
<evidence type="ECO:0000256" key="1">
    <source>
        <dbReference type="SAM" id="MobiDB-lite"/>
    </source>
</evidence>
<evidence type="ECO:0000313" key="3">
    <source>
        <dbReference type="EMBL" id="QHT94301.1"/>
    </source>
</evidence>
<evidence type="ECO:0000259" key="2">
    <source>
        <dbReference type="PROSITE" id="PS51857"/>
    </source>
</evidence>
<sequence>MSGQETVETQSDRLTGQVKWFNNKAGYGFITVSSGEHKNKDVFTHYSGIRVTNSQYKYLMQGEYVEFNLIKSTNDKHEFQSVDITGICSGPLMCETRKSMPPPGGRSQSRGNDRAEDE</sequence>
<protein>
    <recommendedName>
        <fullName evidence="2">CSD domain-containing protein</fullName>
    </recommendedName>
</protein>
<feature type="domain" description="CSD" evidence="2">
    <location>
        <begin position="13"/>
        <end position="86"/>
    </location>
</feature>
<dbReference type="PRINTS" id="PR00050">
    <property type="entry name" value="COLDSHOCK"/>
</dbReference>
<reference evidence="3" key="1">
    <citation type="journal article" date="2020" name="Nature">
        <title>Giant virus diversity and host interactions through global metagenomics.</title>
        <authorList>
            <person name="Schulz F."/>
            <person name="Roux S."/>
            <person name="Paez-Espino D."/>
            <person name="Jungbluth S."/>
            <person name="Walsh D.A."/>
            <person name="Denef V.J."/>
            <person name="McMahon K.D."/>
            <person name="Konstantinidis K.T."/>
            <person name="Eloe-Fadrosh E.A."/>
            <person name="Kyrpides N.C."/>
            <person name="Woyke T."/>
        </authorList>
    </citation>
    <scope>NUCLEOTIDE SEQUENCE</scope>
    <source>
        <strain evidence="3">GVMAG-M-3300024258-28</strain>
    </source>
</reference>
<dbReference type="GO" id="GO:0003676">
    <property type="term" value="F:nucleic acid binding"/>
    <property type="evidence" value="ECO:0007669"/>
    <property type="project" value="InterPro"/>
</dbReference>
<dbReference type="SUPFAM" id="SSF50249">
    <property type="entry name" value="Nucleic acid-binding proteins"/>
    <property type="match status" value="1"/>
</dbReference>
<organism evidence="3">
    <name type="scientific">viral metagenome</name>
    <dbReference type="NCBI Taxonomy" id="1070528"/>
    <lineage>
        <taxon>unclassified sequences</taxon>
        <taxon>metagenomes</taxon>
        <taxon>organismal metagenomes</taxon>
    </lineage>
</organism>
<dbReference type="PROSITE" id="PS51857">
    <property type="entry name" value="CSD_2"/>
    <property type="match status" value="1"/>
</dbReference>
<dbReference type="InterPro" id="IPR002059">
    <property type="entry name" value="CSP_DNA-bd"/>
</dbReference>
<dbReference type="PANTHER" id="PTHR46565">
    <property type="entry name" value="COLD SHOCK DOMAIN PROTEIN 2"/>
    <property type="match status" value="1"/>
</dbReference>
<dbReference type="Gene3D" id="2.40.50.140">
    <property type="entry name" value="Nucleic acid-binding proteins"/>
    <property type="match status" value="1"/>
</dbReference>
<dbReference type="EMBL" id="MN740218">
    <property type="protein sequence ID" value="QHT94301.1"/>
    <property type="molecule type" value="Genomic_DNA"/>
</dbReference>
<accession>A0A6C0IM55</accession>
<dbReference type="AlphaFoldDB" id="A0A6C0IM55"/>
<dbReference type="PANTHER" id="PTHR46565:SF20">
    <property type="entry name" value="COLD SHOCK DOMAIN-CONTAINING PROTEIN 4"/>
    <property type="match status" value="1"/>
</dbReference>
<dbReference type="CDD" id="cd04458">
    <property type="entry name" value="CSP_CDS"/>
    <property type="match status" value="1"/>
</dbReference>
<dbReference type="Pfam" id="PF00313">
    <property type="entry name" value="CSD"/>
    <property type="match status" value="1"/>
</dbReference>
<dbReference type="InterPro" id="IPR011129">
    <property type="entry name" value="CSD"/>
</dbReference>
<dbReference type="SMART" id="SM00357">
    <property type="entry name" value="CSP"/>
    <property type="match status" value="1"/>
</dbReference>
<dbReference type="InterPro" id="IPR012340">
    <property type="entry name" value="NA-bd_OB-fold"/>
</dbReference>